<feature type="compositionally biased region" description="Basic and acidic residues" evidence="1">
    <location>
        <begin position="423"/>
        <end position="434"/>
    </location>
</feature>
<gene>
    <name evidence="2" type="ORF">CFN78_11090</name>
</gene>
<dbReference type="Proteomes" id="UP000242444">
    <property type="component" value="Unassembled WGS sequence"/>
</dbReference>
<comment type="caution">
    <text evidence="2">The sequence shown here is derived from an EMBL/GenBank/DDBJ whole genome shotgun (WGS) entry which is preliminary data.</text>
</comment>
<accession>A0A263D5R2</accession>
<dbReference type="EMBL" id="NKYE01000005">
    <property type="protein sequence ID" value="OZM73378.1"/>
    <property type="molecule type" value="Genomic_DNA"/>
</dbReference>
<dbReference type="RefSeq" id="WP_094862633.1">
    <property type="nucleotide sequence ID" value="NZ_NKYE01000005.1"/>
</dbReference>
<feature type="compositionally biased region" description="Basic and acidic residues" evidence="1">
    <location>
        <begin position="345"/>
        <end position="361"/>
    </location>
</feature>
<dbReference type="InParanoid" id="A0A263D5R2"/>
<evidence type="ECO:0000313" key="3">
    <source>
        <dbReference type="Proteomes" id="UP000242444"/>
    </source>
</evidence>
<feature type="compositionally biased region" description="Pro residues" evidence="1">
    <location>
        <begin position="222"/>
        <end position="237"/>
    </location>
</feature>
<feature type="compositionally biased region" description="Low complexity" evidence="1">
    <location>
        <begin position="238"/>
        <end position="267"/>
    </location>
</feature>
<reference evidence="2 3" key="1">
    <citation type="submission" date="2017-07" db="EMBL/GenBank/DDBJ databases">
        <title>Amycolatopsis antarcticus sp. nov., isolated from the surface of an Antarcticus brown macroalga.</title>
        <authorList>
            <person name="Wang J."/>
            <person name="Leiva S."/>
            <person name="Huang J."/>
            <person name="Huang Y."/>
        </authorList>
    </citation>
    <scope>NUCLEOTIDE SEQUENCE [LARGE SCALE GENOMIC DNA]</scope>
    <source>
        <strain evidence="2 3">AU-G6</strain>
    </source>
</reference>
<sequence length="454" mass="47595">MVEVHDGLGVSLRLHNLLLALAGRLDDSALTEAREMVARSRLDEAVELVAGALIAGRIPMTADEQRELAAVLELSRSDAVLAGQLTIGDYAPLHRFTGMNDPDRGIVSALDRTLRVLPDLRTVHAVWRNTPSGSVPGPLPQLVVLVTMGADGHPPAAAYRVDAALRRAGIRAVVEVSGPDSPISAYHQAALDVAAPVWDSGSSPLPAAEPPAAPRAPQAVAPAPPIPATPMAPPMAPPMASTASSAASSMSPSASANPPERSGSSPASIPPPPPAMTSSGSSAAPATSSWTQQQPDVPAKPVPQAPPALRALAPVKDLPSRADAAKTPKHEAPKPQHPKAPPKQDLPREKAKEERADRRVSTAELSAAEVTQLRKALAEDPEKGRAMVANIQPHDIVELPALDLDDPQLSDRDRQLLRELHEELAERERAESDKVGANGGDKSKGSWWDGYSGS</sequence>
<feature type="region of interest" description="Disordered" evidence="1">
    <location>
        <begin position="423"/>
        <end position="454"/>
    </location>
</feature>
<evidence type="ECO:0000256" key="1">
    <source>
        <dbReference type="SAM" id="MobiDB-lite"/>
    </source>
</evidence>
<organism evidence="2 3">
    <name type="scientific">Amycolatopsis antarctica</name>
    <dbReference type="NCBI Taxonomy" id="1854586"/>
    <lineage>
        <taxon>Bacteria</taxon>
        <taxon>Bacillati</taxon>
        <taxon>Actinomycetota</taxon>
        <taxon>Actinomycetes</taxon>
        <taxon>Pseudonocardiales</taxon>
        <taxon>Pseudonocardiaceae</taxon>
        <taxon>Amycolatopsis</taxon>
    </lineage>
</organism>
<feature type="compositionally biased region" description="Basic and acidic residues" evidence="1">
    <location>
        <begin position="318"/>
        <end position="334"/>
    </location>
</feature>
<feature type="region of interest" description="Disordered" evidence="1">
    <location>
        <begin position="200"/>
        <end position="366"/>
    </location>
</feature>
<evidence type="ECO:0000313" key="2">
    <source>
        <dbReference type="EMBL" id="OZM73378.1"/>
    </source>
</evidence>
<feature type="compositionally biased region" description="Low complexity" evidence="1">
    <location>
        <begin position="276"/>
        <end position="297"/>
    </location>
</feature>
<protein>
    <submittedName>
        <fullName evidence="2">Uncharacterized protein</fullName>
    </submittedName>
</protein>
<keyword evidence="3" id="KW-1185">Reference proteome</keyword>
<name>A0A263D5R2_9PSEU</name>
<dbReference type="OrthoDB" id="5168860at2"/>
<proteinExistence type="predicted"/>
<dbReference type="AlphaFoldDB" id="A0A263D5R2"/>